<dbReference type="PANTHER" id="PTHR32196">
    <property type="entry name" value="ABC TRANSPORTER PERMEASE PROTEIN YPHD-RELATED-RELATED"/>
    <property type="match status" value="1"/>
</dbReference>
<feature type="transmembrane region" description="Helical" evidence="6">
    <location>
        <begin position="156"/>
        <end position="178"/>
    </location>
</feature>
<reference evidence="7 8" key="1">
    <citation type="submission" date="2023-07" db="EMBL/GenBank/DDBJ databases">
        <title>Sorghum-associated microbial communities from plants grown in Nebraska, USA.</title>
        <authorList>
            <person name="Schachtman D."/>
        </authorList>
    </citation>
    <scope>NUCLEOTIDE SEQUENCE [LARGE SCALE GENOMIC DNA]</scope>
    <source>
        <strain evidence="7 8">584</strain>
    </source>
</reference>
<dbReference type="PANTHER" id="PTHR32196:SF63">
    <property type="entry name" value="INNER MEMBRANE ABC TRANSPORTER PERMEASE PROTEIN YJFF"/>
    <property type="match status" value="1"/>
</dbReference>
<evidence type="ECO:0000256" key="2">
    <source>
        <dbReference type="ARBA" id="ARBA00022475"/>
    </source>
</evidence>
<feature type="transmembrane region" description="Helical" evidence="6">
    <location>
        <begin position="67"/>
        <end position="84"/>
    </location>
</feature>
<organism evidence="7 8">
    <name type="scientific">Inquilinus ginsengisoli</name>
    <dbReference type="NCBI Taxonomy" id="363840"/>
    <lineage>
        <taxon>Bacteria</taxon>
        <taxon>Pseudomonadati</taxon>
        <taxon>Pseudomonadota</taxon>
        <taxon>Alphaproteobacteria</taxon>
        <taxon>Rhodospirillales</taxon>
        <taxon>Rhodospirillaceae</taxon>
        <taxon>Inquilinus</taxon>
    </lineage>
</organism>
<proteinExistence type="predicted"/>
<keyword evidence="8" id="KW-1185">Reference proteome</keyword>
<feature type="transmembrane region" description="Helical" evidence="6">
    <location>
        <begin position="90"/>
        <end position="111"/>
    </location>
</feature>
<evidence type="ECO:0000256" key="6">
    <source>
        <dbReference type="SAM" id="Phobius"/>
    </source>
</evidence>
<evidence type="ECO:0000256" key="4">
    <source>
        <dbReference type="ARBA" id="ARBA00022989"/>
    </source>
</evidence>
<feature type="transmembrane region" description="Helical" evidence="6">
    <location>
        <begin position="289"/>
        <end position="307"/>
    </location>
</feature>
<feature type="transmembrane region" description="Helical" evidence="6">
    <location>
        <begin position="12"/>
        <end position="33"/>
    </location>
</feature>
<feature type="transmembrane region" description="Helical" evidence="6">
    <location>
        <begin position="238"/>
        <end position="257"/>
    </location>
</feature>
<dbReference type="EMBL" id="JAVDPW010000002">
    <property type="protein sequence ID" value="MDR6288881.1"/>
    <property type="molecule type" value="Genomic_DNA"/>
</dbReference>
<keyword evidence="3 6" id="KW-0812">Transmembrane</keyword>
<dbReference type="Pfam" id="PF02653">
    <property type="entry name" value="BPD_transp_2"/>
    <property type="match status" value="1"/>
</dbReference>
<name>A0ABU1JJT5_9PROT</name>
<protein>
    <submittedName>
        <fullName evidence="7">Ribose transport system permease protein</fullName>
    </submittedName>
</protein>
<evidence type="ECO:0000256" key="5">
    <source>
        <dbReference type="ARBA" id="ARBA00023136"/>
    </source>
</evidence>
<feature type="transmembrane region" description="Helical" evidence="6">
    <location>
        <begin position="210"/>
        <end position="232"/>
    </location>
</feature>
<dbReference type="CDD" id="cd06579">
    <property type="entry name" value="TM_PBP1_transp_AraH_like"/>
    <property type="match status" value="1"/>
</dbReference>
<feature type="transmembrane region" description="Helical" evidence="6">
    <location>
        <begin position="118"/>
        <end position="136"/>
    </location>
</feature>
<comment type="caution">
    <text evidence="7">The sequence shown here is derived from an EMBL/GenBank/DDBJ whole genome shotgun (WGS) entry which is preliminary data.</text>
</comment>
<keyword evidence="5 6" id="KW-0472">Membrane</keyword>
<evidence type="ECO:0000256" key="1">
    <source>
        <dbReference type="ARBA" id="ARBA00004651"/>
    </source>
</evidence>
<accession>A0ABU1JJT5</accession>
<keyword evidence="4 6" id="KW-1133">Transmembrane helix</keyword>
<evidence type="ECO:0000313" key="8">
    <source>
        <dbReference type="Proteomes" id="UP001262410"/>
    </source>
</evidence>
<keyword evidence="2" id="KW-1003">Cell membrane</keyword>
<evidence type="ECO:0000313" key="7">
    <source>
        <dbReference type="EMBL" id="MDR6288881.1"/>
    </source>
</evidence>
<evidence type="ECO:0000256" key="3">
    <source>
        <dbReference type="ARBA" id="ARBA00022692"/>
    </source>
</evidence>
<dbReference type="InterPro" id="IPR001851">
    <property type="entry name" value="ABC_transp_permease"/>
</dbReference>
<sequence>MTRLLDPAVLRSAAPALFLLLLVVAIAVVEPGFGSPDTLLVVLADTTTLFTLAAGVTFVILLGSIDLSIPSVASLSTVIVALLLPRIGVGAFAVALLAGAAAGLVSGFVHVRLRVPSFIATLATGGVVGGVALYISDARNIAIAAEVRGLLDWITGTSLGVPNIIGVGVLALAFGIYLQRYSRFGRYSLAIGAGEPAAWAAGIRVNRQKILAFMLSGAFAALAGILLAARLASGSPTVANQLLLPAISAVLVGGTAITGGVGGIGRTLVGALTVSVVRIGMTFLGVNIFAQQVVFGSVLILAVAITLDRGKILIAK</sequence>
<dbReference type="Proteomes" id="UP001262410">
    <property type="component" value="Unassembled WGS sequence"/>
</dbReference>
<feature type="transmembrane region" description="Helical" evidence="6">
    <location>
        <begin position="39"/>
        <end position="62"/>
    </location>
</feature>
<gene>
    <name evidence="7" type="ORF">E9232_001388</name>
</gene>
<comment type="subcellular location">
    <subcellularLocation>
        <location evidence="1">Cell membrane</location>
        <topology evidence="1">Multi-pass membrane protein</topology>
    </subcellularLocation>
</comment>
<dbReference type="RefSeq" id="WP_309792966.1">
    <property type="nucleotide sequence ID" value="NZ_JAVDPW010000002.1"/>
</dbReference>